<feature type="region of interest" description="Disordered" evidence="11">
    <location>
        <begin position="191"/>
        <end position="252"/>
    </location>
</feature>
<dbReference type="SMART" id="SM00386">
    <property type="entry name" value="HAT"/>
    <property type="match status" value="6"/>
</dbReference>
<reference evidence="12" key="1">
    <citation type="submission" date="2022-01" db="EMBL/GenBank/DDBJ databases">
        <authorList>
            <person name="King R."/>
        </authorList>
    </citation>
    <scope>NUCLEOTIDE SEQUENCE</scope>
</reference>
<dbReference type="GO" id="GO:0000395">
    <property type="term" value="P:mRNA 5'-splice site recognition"/>
    <property type="evidence" value="ECO:0007669"/>
    <property type="project" value="TreeGrafter"/>
</dbReference>
<feature type="compositionally biased region" description="Acidic residues" evidence="11">
    <location>
        <begin position="49"/>
        <end position="65"/>
    </location>
</feature>
<feature type="coiled-coil region" evidence="10">
    <location>
        <begin position="348"/>
        <end position="389"/>
    </location>
</feature>
<feature type="compositionally biased region" description="Basic and acidic residues" evidence="11">
    <location>
        <begin position="66"/>
        <end position="98"/>
    </location>
</feature>
<dbReference type="GO" id="GO:0005685">
    <property type="term" value="C:U1 snRNP"/>
    <property type="evidence" value="ECO:0007669"/>
    <property type="project" value="TreeGrafter"/>
</dbReference>
<dbReference type="GO" id="GO:0071004">
    <property type="term" value="C:U2-type prespliceosome"/>
    <property type="evidence" value="ECO:0007669"/>
    <property type="project" value="TreeGrafter"/>
</dbReference>
<feature type="compositionally biased region" description="Low complexity" evidence="11">
    <location>
        <begin position="1146"/>
        <end position="1187"/>
    </location>
</feature>
<feature type="compositionally biased region" description="Basic residues" evidence="11">
    <location>
        <begin position="30"/>
        <end position="43"/>
    </location>
</feature>
<evidence type="ECO:0000256" key="11">
    <source>
        <dbReference type="SAM" id="MobiDB-lite"/>
    </source>
</evidence>
<dbReference type="EMBL" id="OU896707">
    <property type="protein sequence ID" value="CAH1116544.1"/>
    <property type="molecule type" value="Genomic_DNA"/>
</dbReference>
<comment type="similarity">
    <text evidence="7">Belongs to the PRP39 family.</text>
</comment>
<dbReference type="GO" id="GO:0030627">
    <property type="term" value="F:pre-mRNA 5'-splice site binding"/>
    <property type="evidence" value="ECO:0007669"/>
    <property type="project" value="TreeGrafter"/>
</dbReference>
<evidence type="ECO:0000256" key="1">
    <source>
        <dbReference type="ARBA" id="ARBA00003777"/>
    </source>
</evidence>
<comment type="function">
    <text evidence="1">Involved in pre-mRNA splicing.</text>
</comment>
<keyword evidence="10" id="KW-0175">Coiled coil</keyword>
<dbReference type="Pfam" id="PF23240">
    <property type="entry name" value="HAT_PRP39_N"/>
    <property type="match status" value="1"/>
</dbReference>
<evidence type="ECO:0000256" key="6">
    <source>
        <dbReference type="ARBA" id="ARBA00023242"/>
    </source>
</evidence>
<feature type="region of interest" description="Disordered" evidence="11">
    <location>
        <begin position="403"/>
        <end position="595"/>
    </location>
</feature>
<accession>A0A9P0DH16</accession>
<feature type="compositionally biased region" description="Basic and acidic residues" evidence="11">
    <location>
        <begin position="546"/>
        <end position="559"/>
    </location>
</feature>
<sequence>MMEESEETISPARRTTRSRKVTKTPVVKSPKAKPATRRTRKKVVLMEVEVSDEEEETPQEVDVSEDDKQQENTEKESPDCTEKESEETESKQKSKEMVDVNGSENNDDGAVPDSTEDSVTVVFNDVDMLEGADDSNSRDQDDEDDESNITESKVGKKSDDKMEVETTSVELVDTTTSVELVETKKTAIKESLEAHATKDEKKEPQPVVAEQTETSTKVDLSEVTKANDEIKKESIADKPQKDPVILHTPEVQETKMEVDEVLEDKIAEQKAEKKTTIKDLAQKQISADTKKSATEVDEKAVVKVDEKAVVKVDEKVVAKVEEAVIKVEEKAVADVEEQSVTEVEKKSVTKVEEKVVEVEEKVAKVEEKVAKVEEKVAKVEEKEVKVEEKVVKVGDKAVTKVEEKPVTKVEEKPVTEVQENPISGVEEKPITKAEEEPMCVDEEKIMQEGESKTTPKAGKSENKAELEMGDETNEQKESIEDQAEKNNKPGDTDAENISEDELPVVQAVKVPEAEEVSDEELPGPKRAELPADTEVVSEDELPTVKTETKKEGTKRKLDATDYDPGSPTSENEAPAKKPSLEAATEKEKDEKPKPKKLPELDKYWKAVNDDPTDFTGWTYLLQYVDQENDMEAAREAYDAFLSHYPYCYGYWRKYADYEKRKGNKKKCEEVFERGLKAIPLSVDLWIHYLTYVKTTRTEDEEFIRSQFERALTACGLEFRSDRLWESYIKWETEGKRLRKVTAIYDRLLATPTQSYTSHFDSFQEHIANNPPNKVIEVDEFLALRKEVRHMLKHDVTTDTAADNSDAPPGDDDQTKVVSSDEETKSIRERIVSIRRKAHKATVNAVTARWNYEEGIKRPYFHVKPLERCQLKNWQDYLDYETEQGDRIRVIVLFERCLIACALYEEFWLKFVHYLETLKDPELHSKIRDVYERACTIHHLKKPSLHLQWAMFEESVENPNRAAEILVNLEKSVPNILQIAYRRINLERRRSDHEKCAQLYEHYITNSKNKMISSNIAIKFSRFCFKIMKDFEKAQEVLKGAITKDPNNPRLYLQLIDLTLQKENVTDAEIIEIIDSFLDKETTDVDQKVLFSQRKLEYVEDFGADVQSVQAAYEQYQKWLKQSKDSSKKKEVKTEAASSSSKKEKSATPSSSTTNTYSNYGTYGNSSAQPSYPYSGSQQGQNYYPQYGQGDQQYQYQNWQYPQGGYGGYNQWGGYSGGYGY</sequence>
<evidence type="ECO:0000256" key="8">
    <source>
        <dbReference type="ARBA" id="ARBA00067962"/>
    </source>
</evidence>
<keyword evidence="3" id="KW-0507">mRNA processing</keyword>
<organism evidence="12 13">
    <name type="scientific">Phaedon cochleariae</name>
    <name type="common">Mustard beetle</name>
    <dbReference type="NCBI Taxonomy" id="80249"/>
    <lineage>
        <taxon>Eukaryota</taxon>
        <taxon>Metazoa</taxon>
        <taxon>Ecdysozoa</taxon>
        <taxon>Arthropoda</taxon>
        <taxon>Hexapoda</taxon>
        <taxon>Insecta</taxon>
        <taxon>Pterygota</taxon>
        <taxon>Neoptera</taxon>
        <taxon>Endopterygota</taxon>
        <taxon>Coleoptera</taxon>
        <taxon>Polyphaga</taxon>
        <taxon>Cucujiformia</taxon>
        <taxon>Chrysomeloidea</taxon>
        <taxon>Chrysomelidae</taxon>
        <taxon>Chrysomelinae</taxon>
        <taxon>Chrysomelini</taxon>
        <taxon>Phaedon</taxon>
    </lineage>
</organism>
<feature type="compositionally biased region" description="Basic and acidic residues" evidence="11">
    <location>
        <begin position="403"/>
        <end position="414"/>
    </location>
</feature>
<dbReference type="PANTHER" id="PTHR17204:SF5">
    <property type="entry name" value="PRE-MRNA-PROCESSING FACTOR 39"/>
    <property type="match status" value="1"/>
</dbReference>
<keyword evidence="5" id="KW-0508">mRNA splicing</keyword>
<comment type="subcellular location">
    <subcellularLocation>
        <location evidence="2">Nucleus</location>
    </subcellularLocation>
</comment>
<keyword evidence="6" id="KW-0539">Nucleus</keyword>
<dbReference type="PANTHER" id="PTHR17204">
    <property type="entry name" value="PRE-MRNA PROCESSING PROTEIN PRP39-RELATED"/>
    <property type="match status" value="1"/>
</dbReference>
<dbReference type="OrthoDB" id="2384350at2759"/>
<evidence type="ECO:0000256" key="9">
    <source>
        <dbReference type="ARBA" id="ARBA00080852"/>
    </source>
</evidence>
<evidence type="ECO:0000256" key="2">
    <source>
        <dbReference type="ARBA" id="ARBA00004123"/>
    </source>
</evidence>
<evidence type="ECO:0000313" key="12">
    <source>
        <dbReference type="EMBL" id="CAH1116544.1"/>
    </source>
</evidence>
<evidence type="ECO:0000256" key="4">
    <source>
        <dbReference type="ARBA" id="ARBA00022737"/>
    </source>
</evidence>
<evidence type="ECO:0000313" key="13">
    <source>
        <dbReference type="Proteomes" id="UP001153737"/>
    </source>
</evidence>
<dbReference type="AlphaFoldDB" id="A0A9P0DH16"/>
<feature type="compositionally biased region" description="Basic and acidic residues" evidence="11">
    <location>
        <begin position="425"/>
        <end position="466"/>
    </location>
</feature>
<dbReference type="FunFam" id="1.25.40.10:FF:000063">
    <property type="entry name" value="Pre-mRNA processing factor 39"/>
    <property type="match status" value="1"/>
</dbReference>
<dbReference type="Gene3D" id="1.25.40.10">
    <property type="entry name" value="Tetratricopeptide repeat domain"/>
    <property type="match status" value="2"/>
</dbReference>
<evidence type="ECO:0000256" key="3">
    <source>
        <dbReference type="ARBA" id="ARBA00022664"/>
    </source>
</evidence>
<dbReference type="InterPro" id="IPR011990">
    <property type="entry name" value="TPR-like_helical_dom_sf"/>
</dbReference>
<feature type="compositionally biased region" description="Basic and acidic residues" evidence="11">
    <location>
        <begin position="219"/>
        <end position="241"/>
    </location>
</feature>
<keyword evidence="13" id="KW-1185">Reference proteome</keyword>
<feature type="region of interest" description="Disordered" evidence="11">
    <location>
        <begin position="794"/>
        <end position="823"/>
    </location>
</feature>
<dbReference type="InterPro" id="IPR059164">
    <property type="entry name" value="HAT_PRP39_C"/>
</dbReference>
<feature type="compositionally biased region" description="Basic and acidic residues" evidence="11">
    <location>
        <begin position="573"/>
        <end position="595"/>
    </location>
</feature>
<evidence type="ECO:0000256" key="7">
    <source>
        <dbReference type="ARBA" id="ARBA00038019"/>
    </source>
</evidence>
<dbReference type="Pfam" id="PF23241">
    <property type="entry name" value="HAT_PRP39_C"/>
    <property type="match status" value="1"/>
</dbReference>
<dbReference type="Proteomes" id="UP001153737">
    <property type="component" value="Chromosome 1"/>
</dbReference>
<dbReference type="FunFam" id="1.25.40.10:FF:000091">
    <property type="entry name" value="Pre-mRNA-processing factor 39"/>
    <property type="match status" value="1"/>
</dbReference>
<dbReference type="GO" id="GO:0000243">
    <property type="term" value="C:commitment complex"/>
    <property type="evidence" value="ECO:0007669"/>
    <property type="project" value="TreeGrafter"/>
</dbReference>
<dbReference type="SUPFAM" id="SSF48452">
    <property type="entry name" value="TPR-like"/>
    <property type="match status" value="2"/>
</dbReference>
<proteinExistence type="inferred from homology"/>
<feature type="compositionally biased region" description="Basic and acidic residues" evidence="11">
    <location>
        <begin position="473"/>
        <end position="491"/>
    </location>
</feature>
<evidence type="ECO:0000256" key="10">
    <source>
        <dbReference type="SAM" id="Coils"/>
    </source>
</evidence>
<feature type="compositionally biased region" description="Basic and acidic residues" evidence="11">
    <location>
        <begin position="153"/>
        <end position="164"/>
    </location>
</feature>
<gene>
    <name evidence="12" type="ORF">PHAECO_LOCUS858</name>
</gene>
<feature type="compositionally biased region" description="Acidic residues" evidence="11">
    <location>
        <begin position="492"/>
        <end position="502"/>
    </location>
</feature>
<evidence type="ECO:0000256" key="5">
    <source>
        <dbReference type="ARBA" id="ARBA00023187"/>
    </source>
</evidence>
<feature type="region of interest" description="Disordered" evidence="11">
    <location>
        <begin position="1129"/>
        <end position="1187"/>
    </location>
</feature>
<keyword evidence="4" id="KW-0677">Repeat</keyword>
<feature type="region of interest" description="Disordered" evidence="11">
    <location>
        <begin position="1"/>
        <end position="167"/>
    </location>
</feature>
<protein>
    <recommendedName>
        <fullName evidence="8">Pre-mRNA-processing factor 39</fullName>
    </recommendedName>
    <alternativeName>
        <fullName evidence="9">PRP39 homolog</fullName>
    </alternativeName>
</protein>
<name>A0A9P0DH16_PHACE</name>
<reference evidence="12" key="2">
    <citation type="submission" date="2022-10" db="EMBL/GenBank/DDBJ databases">
        <authorList>
            <consortium name="ENA_rothamsted_submissions"/>
            <consortium name="culmorum"/>
            <person name="King R."/>
        </authorList>
    </citation>
    <scope>NUCLEOTIDE SEQUENCE</scope>
</reference>
<dbReference type="InterPro" id="IPR003107">
    <property type="entry name" value="HAT"/>
</dbReference>
<feature type="compositionally biased region" description="Basic and acidic residues" evidence="11">
    <location>
        <begin position="191"/>
        <end position="204"/>
    </location>
</feature>